<evidence type="ECO:0000259" key="8">
    <source>
        <dbReference type="Pfam" id="PF01757"/>
    </source>
</evidence>
<evidence type="ECO:0000256" key="4">
    <source>
        <dbReference type="ARBA" id="ARBA00022692"/>
    </source>
</evidence>
<dbReference type="InterPro" id="IPR002656">
    <property type="entry name" value="Acyl_transf_3_dom"/>
</dbReference>
<organism evidence="9 10">
    <name type="scientific">Clostridium celatum DSM 1785</name>
    <dbReference type="NCBI Taxonomy" id="545697"/>
    <lineage>
        <taxon>Bacteria</taxon>
        <taxon>Bacillati</taxon>
        <taxon>Bacillota</taxon>
        <taxon>Clostridia</taxon>
        <taxon>Eubacteriales</taxon>
        <taxon>Clostridiaceae</taxon>
        <taxon>Clostridium</taxon>
    </lineage>
</organism>
<feature type="transmembrane region" description="Helical" evidence="7">
    <location>
        <begin position="167"/>
        <end position="184"/>
    </location>
</feature>
<accession>L1Q431</accession>
<keyword evidence="5 7" id="KW-1133">Transmembrane helix</keyword>
<evidence type="ECO:0000256" key="1">
    <source>
        <dbReference type="ARBA" id="ARBA00004651"/>
    </source>
</evidence>
<gene>
    <name evidence="9" type="ORF">HMPREF0216_03102</name>
</gene>
<evidence type="ECO:0000256" key="2">
    <source>
        <dbReference type="ARBA" id="ARBA00007400"/>
    </source>
</evidence>
<evidence type="ECO:0000256" key="5">
    <source>
        <dbReference type="ARBA" id="ARBA00022989"/>
    </source>
</evidence>
<evidence type="ECO:0000313" key="9">
    <source>
        <dbReference type="EMBL" id="EKY22738.1"/>
    </source>
</evidence>
<comment type="similarity">
    <text evidence="2">Belongs to the acyltransferase 3 family.</text>
</comment>
<comment type="caution">
    <text evidence="9">The sequence shown here is derived from an EMBL/GenBank/DDBJ whole genome shotgun (WGS) entry which is preliminary data.</text>
</comment>
<feature type="domain" description="Acyltransferase 3" evidence="8">
    <location>
        <begin position="7"/>
        <end position="318"/>
    </location>
</feature>
<dbReference type="PATRIC" id="fig|545697.3.peg.3037"/>
<proteinExistence type="inferred from homology"/>
<keyword evidence="3" id="KW-1003">Cell membrane</keyword>
<feature type="transmembrane region" description="Helical" evidence="7">
    <location>
        <begin position="38"/>
        <end position="59"/>
    </location>
</feature>
<keyword evidence="4 7" id="KW-0812">Transmembrane</keyword>
<evidence type="ECO:0000313" key="10">
    <source>
        <dbReference type="Proteomes" id="UP000010420"/>
    </source>
</evidence>
<dbReference type="GO" id="GO:0016413">
    <property type="term" value="F:O-acetyltransferase activity"/>
    <property type="evidence" value="ECO:0007669"/>
    <property type="project" value="TreeGrafter"/>
</dbReference>
<dbReference type="Pfam" id="PF01757">
    <property type="entry name" value="Acyl_transf_3"/>
    <property type="match status" value="1"/>
</dbReference>
<dbReference type="EMBL" id="AMEZ01000120">
    <property type="protein sequence ID" value="EKY22738.1"/>
    <property type="molecule type" value="Genomic_DNA"/>
</dbReference>
<feature type="transmembrane region" description="Helical" evidence="7">
    <location>
        <begin position="9"/>
        <end position="26"/>
    </location>
</feature>
<evidence type="ECO:0000256" key="7">
    <source>
        <dbReference type="SAM" id="Phobius"/>
    </source>
</evidence>
<dbReference type="Proteomes" id="UP000010420">
    <property type="component" value="Unassembled WGS sequence"/>
</dbReference>
<feature type="transmembrane region" description="Helical" evidence="7">
    <location>
        <begin position="117"/>
        <end position="136"/>
    </location>
</feature>
<feature type="transmembrane region" description="Helical" evidence="7">
    <location>
        <begin position="143"/>
        <end position="161"/>
    </location>
</feature>
<reference evidence="9 10" key="1">
    <citation type="submission" date="2012-05" db="EMBL/GenBank/DDBJ databases">
        <authorList>
            <person name="Weinstock G."/>
            <person name="Sodergren E."/>
            <person name="Lobos E.A."/>
            <person name="Fulton L."/>
            <person name="Fulton R."/>
            <person name="Courtney L."/>
            <person name="Fronick C."/>
            <person name="O'Laughlin M."/>
            <person name="Godfrey J."/>
            <person name="Wilson R.M."/>
            <person name="Miner T."/>
            <person name="Farmer C."/>
            <person name="Delehaunty K."/>
            <person name="Cordes M."/>
            <person name="Minx P."/>
            <person name="Tomlinson C."/>
            <person name="Chen J."/>
            <person name="Wollam A."/>
            <person name="Pepin K.H."/>
            <person name="Bhonagiri V."/>
            <person name="Zhang X."/>
            <person name="Suruliraj S."/>
            <person name="Warren W."/>
            <person name="Mitreva M."/>
            <person name="Mardis E.R."/>
            <person name="Wilson R.K."/>
        </authorList>
    </citation>
    <scope>NUCLEOTIDE SEQUENCE [LARGE SCALE GENOMIC DNA]</scope>
    <source>
        <strain evidence="9 10">DSM 1785</strain>
    </source>
</reference>
<keyword evidence="9" id="KW-0012">Acyltransferase</keyword>
<dbReference type="eggNOG" id="COG3594">
    <property type="taxonomic scope" value="Bacteria"/>
</dbReference>
<keyword evidence="6 7" id="KW-0472">Membrane</keyword>
<keyword evidence="10" id="KW-1185">Reference proteome</keyword>
<keyword evidence="9" id="KW-0808">Transferase</keyword>
<feature type="transmembrane region" description="Helical" evidence="7">
    <location>
        <begin position="205"/>
        <end position="226"/>
    </location>
</feature>
<dbReference type="PANTHER" id="PTHR40074:SF2">
    <property type="entry name" value="O-ACETYLTRANSFERASE WECH"/>
    <property type="match status" value="1"/>
</dbReference>
<comment type="subcellular location">
    <subcellularLocation>
        <location evidence="1">Cell membrane</location>
        <topology evidence="1">Multi-pass membrane protein</topology>
    </subcellularLocation>
</comment>
<feature type="transmembrane region" description="Helical" evidence="7">
    <location>
        <begin position="299"/>
        <end position="320"/>
    </location>
</feature>
<dbReference type="GO" id="GO:0005886">
    <property type="term" value="C:plasma membrane"/>
    <property type="evidence" value="ECO:0007669"/>
    <property type="project" value="UniProtKB-SubCell"/>
</dbReference>
<dbReference type="AlphaFoldDB" id="L1Q431"/>
<dbReference type="STRING" id="545697.HMPREF0216_03102"/>
<dbReference type="HOGENOM" id="CLU_023915_4_1_9"/>
<protein>
    <submittedName>
        <fullName evidence="9">Acyltransferase</fullName>
    </submittedName>
</protein>
<name>L1Q431_9CLOT</name>
<feature type="transmembrane region" description="Helical" evidence="7">
    <location>
        <begin position="232"/>
        <end position="251"/>
    </location>
</feature>
<dbReference type="GO" id="GO:0009246">
    <property type="term" value="P:enterobacterial common antigen biosynthetic process"/>
    <property type="evidence" value="ECO:0007669"/>
    <property type="project" value="TreeGrafter"/>
</dbReference>
<dbReference type="PANTHER" id="PTHR40074">
    <property type="entry name" value="O-ACETYLTRANSFERASE WECH"/>
    <property type="match status" value="1"/>
</dbReference>
<evidence type="ECO:0000256" key="3">
    <source>
        <dbReference type="ARBA" id="ARBA00022475"/>
    </source>
</evidence>
<dbReference type="OrthoDB" id="6623990at2"/>
<sequence length="333" mass="38092">MGNYIKEANYLKGLAILLMFIGHAATPTFLKRPLSYEIVVQFIYSFHMPLFFIVSGFLAVKSININFRNDYFLLLKKRIIKLGVPYVVIALITNIALNIASGNITINGFIESIKTTIFYPELGAMGALWFLYALLIISILTPIITKISLEASIIITIIINIFGPRDLYFLAINRISFFIVYYLIGMYVRKCYEDKKLKNINNKNIIIIGSVIFLGIYSLIISKGIVINRIIFNLYMFLCGLVGSLMMLLIIEKVKKCKGIISTVEIFGKYSMDIYIFSWFFQIISMILCTKILNISNYNIFFVSNLIIGSISLPFSVYFIRKIKILRIMFLGS</sequence>
<dbReference type="RefSeq" id="WP_005215683.1">
    <property type="nucleotide sequence ID" value="NZ_KB291705.1"/>
</dbReference>
<feature type="transmembrane region" description="Helical" evidence="7">
    <location>
        <begin position="79"/>
        <end position="97"/>
    </location>
</feature>
<evidence type="ECO:0000256" key="6">
    <source>
        <dbReference type="ARBA" id="ARBA00023136"/>
    </source>
</evidence>
<feature type="transmembrane region" description="Helical" evidence="7">
    <location>
        <begin position="272"/>
        <end position="293"/>
    </location>
</feature>